<accession>A0A9D1K3B5</accession>
<gene>
    <name evidence="2" type="ORF">IAD41_03045</name>
</gene>
<organism evidence="2 3">
    <name type="scientific">Candidatus Scatenecus faecavium</name>
    <dbReference type="NCBI Taxonomy" id="2840915"/>
    <lineage>
        <taxon>Bacteria</taxon>
        <taxon>Candidatus Scatenecus</taxon>
    </lineage>
</organism>
<dbReference type="EMBL" id="DVJO01000066">
    <property type="protein sequence ID" value="HIS82567.1"/>
    <property type="molecule type" value="Genomic_DNA"/>
</dbReference>
<feature type="region of interest" description="Disordered" evidence="1">
    <location>
        <begin position="271"/>
        <end position="353"/>
    </location>
</feature>
<reference evidence="2" key="2">
    <citation type="journal article" date="2021" name="PeerJ">
        <title>Extensive microbial diversity within the chicken gut microbiome revealed by metagenomics and culture.</title>
        <authorList>
            <person name="Gilroy R."/>
            <person name="Ravi A."/>
            <person name="Getino M."/>
            <person name="Pursley I."/>
            <person name="Horton D.L."/>
            <person name="Alikhan N.F."/>
            <person name="Baker D."/>
            <person name="Gharbi K."/>
            <person name="Hall N."/>
            <person name="Watson M."/>
            <person name="Adriaenssens E.M."/>
            <person name="Foster-Nyarko E."/>
            <person name="Jarju S."/>
            <person name="Secka A."/>
            <person name="Antonio M."/>
            <person name="Oren A."/>
            <person name="Chaudhuri R.R."/>
            <person name="La Ragione R."/>
            <person name="Hildebrand F."/>
            <person name="Pallen M.J."/>
        </authorList>
    </citation>
    <scope>NUCLEOTIDE SEQUENCE</scope>
    <source>
        <strain evidence="2">CHK152-2994</strain>
    </source>
</reference>
<feature type="compositionally biased region" description="Acidic residues" evidence="1">
    <location>
        <begin position="294"/>
        <end position="308"/>
    </location>
</feature>
<evidence type="ECO:0000313" key="2">
    <source>
        <dbReference type="EMBL" id="HIS82567.1"/>
    </source>
</evidence>
<proteinExistence type="predicted"/>
<name>A0A9D1K3B5_9BACT</name>
<feature type="compositionally biased region" description="Basic and acidic residues" evidence="1">
    <location>
        <begin position="319"/>
        <end position="340"/>
    </location>
</feature>
<reference evidence="2" key="1">
    <citation type="submission" date="2020-10" db="EMBL/GenBank/DDBJ databases">
        <authorList>
            <person name="Gilroy R."/>
        </authorList>
    </citation>
    <scope>NUCLEOTIDE SEQUENCE</scope>
    <source>
        <strain evidence="2">CHK152-2994</strain>
    </source>
</reference>
<dbReference type="Proteomes" id="UP000824139">
    <property type="component" value="Unassembled WGS sequence"/>
</dbReference>
<comment type="caution">
    <text evidence="2">The sequence shown here is derived from an EMBL/GenBank/DDBJ whole genome shotgun (WGS) entry which is preliminary data.</text>
</comment>
<sequence>MVDAINSYSGVKPQDLTINWNDCTANEVLEYKDEGQEVPTAILAWAEDMSKQQGADEVTYEMAMDNPEAVEATAQTEKLNAGESLKQNLDEQGLSLVDQAGIFRNESDTRTNNITALENEMETILQQSEAATANAEDYTTNLLSQIQTLKAQQEKLQSDKSTMFSGLQAAQIDAQIKQLGTLGLTNIETTSQQVYSSTNGISDALAAAVDATDVGNTTVGVGELLRQQSTTMNGLLGLAAQTIKSGENAIDTAKSGTSTFNSTASDNVQFEERVDASKNSVTRASGATGYVQAEEQETQEAEAEETENQTDSTEQAPADETKSPDQTAMKEDEAKQEAAKLDPTLADTSITTNPDVILRRKERKGLV</sequence>
<protein>
    <submittedName>
        <fullName evidence="2">Uncharacterized protein</fullName>
    </submittedName>
</protein>
<dbReference type="AlphaFoldDB" id="A0A9D1K3B5"/>
<evidence type="ECO:0000313" key="3">
    <source>
        <dbReference type="Proteomes" id="UP000824139"/>
    </source>
</evidence>
<evidence type="ECO:0000256" key="1">
    <source>
        <dbReference type="SAM" id="MobiDB-lite"/>
    </source>
</evidence>